<feature type="compositionally biased region" description="Low complexity" evidence="1">
    <location>
        <begin position="124"/>
        <end position="143"/>
    </location>
</feature>
<dbReference type="Proteomes" id="UP000265618">
    <property type="component" value="Unassembled WGS sequence"/>
</dbReference>
<keyword evidence="3" id="KW-1185">Reference proteome</keyword>
<proteinExistence type="predicted"/>
<evidence type="ECO:0000256" key="1">
    <source>
        <dbReference type="SAM" id="MobiDB-lite"/>
    </source>
</evidence>
<sequence>MGCGASTSRPGADQILQPQEPRELVENENTSNTAPREMGLEESGSVSAVLVAPPAKGEAELILEEEPMTAAANREPSVSHITPLSGELRTIGTESPKAAPGTPPAIGLDSSMTRTASPHASPKATPQASPVASPVASPMGSPAGAPPIPEPIVIPGSPSSVGAPSATAALSSADLMPSGPASLMTRDSPITGSPAALPVHHSPVASKAPRGHLLECALLFVADQY</sequence>
<accession>A0A9K3CTG0</accession>
<protein>
    <submittedName>
        <fullName evidence="2">Uncharacterized protein</fullName>
    </submittedName>
</protein>
<name>A0A9K3CTG0_9EUKA</name>
<gene>
    <name evidence="2" type="ORF">KIPB_002246</name>
</gene>
<feature type="region of interest" description="Disordered" evidence="1">
    <location>
        <begin position="1"/>
        <end position="46"/>
    </location>
</feature>
<dbReference type="EMBL" id="BDIP01000358">
    <property type="protein sequence ID" value="GIQ81304.1"/>
    <property type="molecule type" value="Genomic_DNA"/>
</dbReference>
<reference evidence="2 3" key="1">
    <citation type="journal article" date="2018" name="PLoS ONE">
        <title>The draft genome of Kipferlia bialata reveals reductive genome evolution in fornicate parasites.</title>
        <authorList>
            <person name="Tanifuji G."/>
            <person name="Takabayashi S."/>
            <person name="Kume K."/>
            <person name="Takagi M."/>
            <person name="Nakayama T."/>
            <person name="Kamikawa R."/>
            <person name="Inagaki Y."/>
            <person name="Hashimoto T."/>
        </authorList>
    </citation>
    <scope>NUCLEOTIDE SEQUENCE [LARGE SCALE GENOMIC DNA]</scope>
    <source>
        <strain evidence="2">NY0173</strain>
    </source>
</reference>
<feature type="compositionally biased region" description="Low complexity" evidence="1">
    <location>
        <begin position="155"/>
        <end position="166"/>
    </location>
</feature>
<feature type="non-terminal residue" evidence="2">
    <location>
        <position position="225"/>
    </location>
</feature>
<comment type="caution">
    <text evidence="2">The sequence shown here is derived from an EMBL/GenBank/DDBJ whole genome shotgun (WGS) entry which is preliminary data.</text>
</comment>
<evidence type="ECO:0000313" key="2">
    <source>
        <dbReference type="EMBL" id="GIQ81304.1"/>
    </source>
</evidence>
<organism evidence="2 3">
    <name type="scientific">Kipferlia bialata</name>
    <dbReference type="NCBI Taxonomy" id="797122"/>
    <lineage>
        <taxon>Eukaryota</taxon>
        <taxon>Metamonada</taxon>
        <taxon>Carpediemonas-like organisms</taxon>
        <taxon>Kipferlia</taxon>
    </lineage>
</organism>
<evidence type="ECO:0000313" key="3">
    <source>
        <dbReference type="Proteomes" id="UP000265618"/>
    </source>
</evidence>
<dbReference type="AlphaFoldDB" id="A0A9K3CTG0"/>
<feature type="region of interest" description="Disordered" evidence="1">
    <location>
        <begin position="109"/>
        <end position="166"/>
    </location>
</feature>